<dbReference type="Proteomes" id="UP000003751">
    <property type="component" value="Unassembled WGS sequence"/>
</dbReference>
<name>E7QYC6_HALPU</name>
<evidence type="ECO:0000313" key="2">
    <source>
        <dbReference type="Proteomes" id="UP000003751"/>
    </source>
</evidence>
<dbReference type="AlphaFoldDB" id="E7QYC6"/>
<dbReference type="EMBL" id="AEMG01000027">
    <property type="protein sequence ID" value="EFW90451.1"/>
    <property type="molecule type" value="Genomic_DNA"/>
</dbReference>
<gene>
    <name evidence="1" type="ORF">ZOD2009_19083</name>
</gene>
<organism evidence="1 2">
    <name type="scientific">Haladaptatus paucihalophilus DX253</name>
    <dbReference type="NCBI Taxonomy" id="797209"/>
    <lineage>
        <taxon>Archaea</taxon>
        <taxon>Methanobacteriati</taxon>
        <taxon>Methanobacteriota</taxon>
        <taxon>Stenosarchaea group</taxon>
        <taxon>Halobacteria</taxon>
        <taxon>Halobacteriales</taxon>
        <taxon>Haladaptataceae</taxon>
        <taxon>Haladaptatus</taxon>
    </lineage>
</organism>
<proteinExistence type="predicted"/>
<reference evidence="1 2" key="1">
    <citation type="journal article" date="2014" name="ISME J.">
        <title>Trehalose/2-sulfotrehalose biosynthesis and glycine-betaine uptake are widely spread mechanisms for osmoadaptation in the Halobacteriales.</title>
        <authorList>
            <person name="Youssef N.H."/>
            <person name="Savage-Ashlock K.N."/>
            <person name="McCully A.L."/>
            <person name="Luedtke B."/>
            <person name="Shaw E.I."/>
            <person name="Hoff W.D."/>
            <person name="Elshahed M.S."/>
        </authorList>
    </citation>
    <scope>NUCLEOTIDE SEQUENCE [LARGE SCALE GENOMIC DNA]</scope>
    <source>
        <strain evidence="1 2">DX253</strain>
    </source>
</reference>
<sequence>MEFRSDGMGMRKLLLLIPVMGFLSSVKQIKENNSVSLASLISPPKTLLHFETPSMTRFS</sequence>
<comment type="caution">
    <text evidence="1">The sequence shown here is derived from an EMBL/GenBank/DDBJ whole genome shotgun (WGS) entry which is preliminary data.</text>
</comment>
<accession>E7QYC6</accession>
<protein>
    <submittedName>
        <fullName evidence="1">Uncharacterized protein</fullName>
    </submittedName>
</protein>
<evidence type="ECO:0000313" key="1">
    <source>
        <dbReference type="EMBL" id="EFW90451.1"/>
    </source>
</evidence>